<accession>A0ABV8DRC7</accession>
<gene>
    <name evidence="1" type="ORF">ACFO0B_10520</name>
</gene>
<proteinExistence type="predicted"/>
<dbReference type="RefSeq" id="WP_378612192.1">
    <property type="nucleotide sequence ID" value="NZ_JBHSAX010000009.1"/>
</dbReference>
<sequence length="148" mass="16125">MTILLIVLLVIVIVGLVGGVIALTVVFVTGRVKRSSANAIDTAFAPGEVLRSDPMANYFGWESKGGKQVRGNGALVLTGQRLWFRRAGSSEPLEIPLTAVTGVEIVRSHNGKSVRQDLLRISVDGDSVAWWVREPKVWEGHLRSLLPR</sequence>
<evidence type="ECO:0008006" key="3">
    <source>
        <dbReference type="Google" id="ProtNLM"/>
    </source>
</evidence>
<evidence type="ECO:0000313" key="1">
    <source>
        <dbReference type="EMBL" id="MFC3962418.1"/>
    </source>
</evidence>
<dbReference type="EMBL" id="JBHSAX010000009">
    <property type="protein sequence ID" value="MFC3962418.1"/>
    <property type="molecule type" value="Genomic_DNA"/>
</dbReference>
<keyword evidence="2" id="KW-1185">Reference proteome</keyword>
<evidence type="ECO:0000313" key="2">
    <source>
        <dbReference type="Proteomes" id="UP001595696"/>
    </source>
</evidence>
<reference evidence="2" key="1">
    <citation type="journal article" date="2019" name="Int. J. Syst. Evol. Microbiol.">
        <title>The Global Catalogue of Microorganisms (GCM) 10K type strain sequencing project: providing services to taxonomists for standard genome sequencing and annotation.</title>
        <authorList>
            <consortium name="The Broad Institute Genomics Platform"/>
            <consortium name="The Broad Institute Genome Sequencing Center for Infectious Disease"/>
            <person name="Wu L."/>
            <person name="Ma J."/>
        </authorList>
    </citation>
    <scope>NUCLEOTIDE SEQUENCE [LARGE SCALE GENOMIC DNA]</scope>
    <source>
        <strain evidence="2">CGMCC 4.7330</strain>
    </source>
</reference>
<name>A0ABV8DRC7_9NOCA</name>
<organism evidence="1 2">
    <name type="scientific">Nocardia jiangsuensis</name>
    <dbReference type="NCBI Taxonomy" id="1691563"/>
    <lineage>
        <taxon>Bacteria</taxon>
        <taxon>Bacillati</taxon>
        <taxon>Actinomycetota</taxon>
        <taxon>Actinomycetes</taxon>
        <taxon>Mycobacteriales</taxon>
        <taxon>Nocardiaceae</taxon>
        <taxon>Nocardia</taxon>
    </lineage>
</organism>
<protein>
    <recommendedName>
        <fullName evidence="3">DUF2550 family protein</fullName>
    </recommendedName>
</protein>
<dbReference type="Proteomes" id="UP001595696">
    <property type="component" value="Unassembled WGS sequence"/>
</dbReference>
<comment type="caution">
    <text evidence="1">The sequence shown here is derived from an EMBL/GenBank/DDBJ whole genome shotgun (WGS) entry which is preliminary data.</text>
</comment>